<protein>
    <submittedName>
        <fullName evidence="2">Uncharacterized protein</fullName>
    </submittedName>
</protein>
<evidence type="ECO:0000313" key="3">
    <source>
        <dbReference type="Proteomes" id="UP001642464"/>
    </source>
</evidence>
<evidence type="ECO:0000313" key="2">
    <source>
        <dbReference type="EMBL" id="CAK9010368.1"/>
    </source>
</evidence>
<accession>A0ABP0J7Z7</accession>
<gene>
    <name evidence="1" type="ORF">SCF082_LOCUS10632</name>
    <name evidence="2" type="ORF">SCF082_LOCUS10645</name>
</gene>
<dbReference type="Proteomes" id="UP001642464">
    <property type="component" value="Unassembled WGS sequence"/>
</dbReference>
<proteinExistence type="predicted"/>
<dbReference type="EMBL" id="CAXAMM010006236">
    <property type="protein sequence ID" value="CAK9010336.1"/>
    <property type="molecule type" value="Genomic_DNA"/>
</dbReference>
<organism evidence="2 3">
    <name type="scientific">Durusdinium trenchii</name>
    <dbReference type="NCBI Taxonomy" id="1381693"/>
    <lineage>
        <taxon>Eukaryota</taxon>
        <taxon>Sar</taxon>
        <taxon>Alveolata</taxon>
        <taxon>Dinophyceae</taxon>
        <taxon>Suessiales</taxon>
        <taxon>Symbiodiniaceae</taxon>
        <taxon>Durusdinium</taxon>
    </lineage>
</organism>
<sequence>MAEFEASIETFASCKATMADKIQVVLTKEFQIWLANRGDAAESLSACELFGYGLGSFGPTPVGVAKSSGDTLTPWHLSSDLSLMVFVDPAANTKTIKSLAEIACDTTRTSGITDLSLVDHDVNPKLDASGHPMSFRHLPVPKTKINAFEPKALSPDVERQNMRATMLGATMAGNLKKIPCTDWAQMLFEVKLNPSPAIVTPLKPKYWLTCALEKRRGWRSKRKSPNKRCWLWLKR</sequence>
<evidence type="ECO:0000313" key="1">
    <source>
        <dbReference type="EMBL" id="CAK9010336.1"/>
    </source>
</evidence>
<name>A0ABP0J7Z7_9DINO</name>
<keyword evidence="3" id="KW-1185">Reference proteome</keyword>
<comment type="caution">
    <text evidence="2">The sequence shown here is derived from an EMBL/GenBank/DDBJ whole genome shotgun (WGS) entry which is preliminary data.</text>
</comment>
<dbReference type="EMBL" id="CAXAMM010006247">
    <property type="protein sequence ID" value="CAK9010368.1"/>
    <property type="molecule type" value="Genomic_DNA"/>
</dbReference>
<reference evidence="2 3" key="1">
    <citation type="submission" date="2024-02" db="EMBL/GenBank/DDBJ databases">
        <authorList>
            <person name="Chen Y."/>
            <person name="Shah S."/>
            <person name="Dougan E. K."/>
            <person name="Thang M."/>
            <person name="Chan C."/>
        </authorList>
    </citation>
    <scope>NUCLEOTIDE SEQUENCE [LARGE SCALE GENOMIC DNA]</scope>
</reference>